<dbReference type="KEGG" id="csep:CP523_12160"/>
<dbReference type="Proteomes" id="UP001055437">
    <property type="component" value="Chromosome"/>
</dbReference>
<dbReference type="GeneID" id="303561440"/>
<dbReference type="PANTHER" id="PTHR37841">
    <property type="entry name" value="GLR2918 PROTEIN"/>
    <property type="match status" value="1"/>
</dbReference>
<keyword evidence="5" id="KW-1185">Reference proteome</keyword>
<evidence type="ECO:0000313" key="5">
    <source>
        <dbReference type="Proteomes" id="UP001055437"/>
    </source>
</evidence>
<dbReference type="Proteomes" id="UP000280586">
    <property type="component" value="Chromosome"/>
</dbReference>
<dbReference type="PANTHER" id="PTHR37841:SF1">
    <property type="entry name" value="DUF3298 DOMAIN-CONTAINING PROTEIN"/>
    <property type="match status" value="1"/>
</dbReference>
<feature type="domain" description="DUF3298" evidence="1">
    <location>
        <begin position="486"/>
        <end position="561"/>
    </location>
</feature>
<dbReference type="OrthoDB" id="210273at2"/>
<organism evidence="2 4">
    <name type="scientific">Clostridium septicum</name>
    <dbReference type="NCBI Taxonomy" id="1504"/>
    <lineage>
        <taxon>Bacteria</taxon>
        <taxon>Bacillati</taxon>
        <taxon>Bacillota</taxon>
        <taxon>Clostridia</taxon>
        <taxon>Eubacteriales</taxon>
        <taxon>Clostridiaceae</taxon>
        <taxon>Clostridium</taxon>
    </lineage>
</organism>
<dbReference type="InterPro" id="IPR032774">
    <property type="entry name" value="WG_beta_rep"/>
</dbReference>
<dbReference type="EMBL" id="CP023671">
    <property type="protein sequence ID" value="AYE35108.1"/>
    <property type="molecule type" value="Genomic_DNA"/>
</dbReference>
<sequence>MKKRKSKYDNINLFPAVKNTKSNSLYGYINNSGKFVILPTFEYASNFNSDGLAIVVKNNLTGVIDTTGKFIVEPTFSNIEEFSEGRAVCTFTDGSMGIIDKLGNIITKKKYQYISKFNNLRAVVANPKPNGNYLYGYIDIDGNEVIKLQYINANDFIDEVAIVQINNDRFELIDVDGFVISSYKYRFVGLYGEGVMAFGNDPLGPLGYMDENGDILIKPMFYSATPFKDGVAIVSTTENFNGPFGVINKLGEFIYSPIYSDIKSLGENRLALGMPLGNANKIVNSIYALGTTECNVLTEFIYLNIDKFDNNLASAYNYNSTFFINSSGNIIPSLPKVKGSGTLELLNNIISANVDYMKLYISLSGKLIYKPNSLILLSRIYSVNKLKYKPNVNYLVYYPKVNLKSNNLTEMKINNRLKTLSNLKEIDKYDDLSFSYLGDFSISFFHKNLLVLKMTGYNYPFGAAHGLETLITPNINLKTGEFYNISDLFKSSLYWVREIDNIINNEIKTNPNYESVYPDGFKGIKDNQGFYVDKNFLYIYFPPYEIAPHSSGFVTFKIPFSKIENIINKKGSFYKAFN</sequence>
<evidence type="ECO:0000313" key="3">
    <source>
        <dbReference type="EMBL" id="USS01705.1"/>
    </source>
</evidence>
<dbReference type="EMBL" id="CP099799">
    <property type="protein sequence ID" value="USS01705.1"/>
    <property type="molecule type" value="Genomic_DNA"/>
</dbReference>
<dbReference type="InterPro" id="IPR021729">
    <property type="entry name" value="DUF3298"/>
</dbReference>
<protein>
    <submittedName>
        <fullName evidence="3">WG repeat-containing protein</fullName>
    </submittedName>
</protein>
<evidence type="ECO:0000313" key="4">
    <source>
        <dbReference type="Proteomes" id="UP000280586"/>
    </source>
</evidence>
<dbReference type="RefSeq" id="WP_083089363.1">
    <property type="nucleotide sequence ID" value="NZ_CABMIZ010000001.1"/>
</dbReference>
<reference evidence="3" key="2">
    <citation type="submission" date="2022-06" db="EMBL/GenBank/DDBJ databases">
        <authorList>
            <person name="Holder M.E."/>
            <person name="Ajami N.J."/>
            <person name="Petrosino J.F."/>
        </authorList>
    </citation>
    <scope>NUCLEOTIDE SEQUENCE</scope>
    <source>
        <strain evidence="3">RMA 8861</strain>
    </source>
</reference>
<gene>
    <name evidence="2" type="ORF">CP523_12160</name>
    <name evidence="3" type="ORF">NH397_04535</name>
</gene>
<dbReference type="Pfam" id="PF14903">
    <property type="entry name" value="WG_beta_rep"/>
    <property type="match status" value="6"/>
</dbReference>
<evidence type="ECO:0000313" key="2">
    <source>
        <dbReference type="EMBL" id="AYE35108.1"/>
    </source>
</evidence>
<dbReference type="AlphaFoldDB" id="A0A9N7JM61"/>
<proteinExistence type="predicted"/>
<evidence type="ECO:0000259" key="1">
    <source>
        <dbReference type="Pfam" id="PF11738"/>
    </source>
</evidence>
<reference evidence="2 4" key="1">
    <citation type="submission" date="2017-09" db="EMBL/GenBank/DDBJ databases">
        <authorList>
            <person name="Thomas P."/>
            <person name="Seyboldt C."/>
        </authorList>
    </citation>
    <scope>NUCLEOTIDE SEQUENCE [LARGE SCALE GENOMIC DNA]</scope>
    <source>
        <strain evidence="2 4">DSM 7534</strain>
    </source>
</reference>
<dbReference type="Gene3D" id="3.30.565.40">
    <property type="entry name" value="Fervidobacterium nodosum Rt17-B1 like"/>
    <property type="match status" value="1"/>
</dbReference>
<dbReference type="Pfam" id="PF11738">
    <property type="entry name" value="DUF3298"/>
    <property type="match status" value="1"/>
</dbReference>
<name>A0A9N7JM61_CLOSE</name>
<dbReference type="InterPro" id="IPR037126">
    <property type="entry name" value="PdaC/RsiV-like_sf"/>
</dbReference>
<accession>A0A9N7JM61</accession>
<dbReference type="Gene3D" id="3.90.640.20">
    <property type="entry name" value="Heat-shock cognate protein, ATPase"/>
    <property type="match status" value="1"/>
</dbReference>